<dbReference type="Pfam" id="PF06686">
    <property type="entry name" value="SpoIIIAC"/>
    <property type="match status" value="2"/>
</dbReference>
<keyword evidence="1" id="KW-0472">Membrane</keyword>
<evidence type="ECO:0000313" key="3">
    <source>
        <dbReference type="Proteomes" id="UP000078532"/>
    </source>
</evidence>
<dbReference type="STRING" id="1838280.A6M21_03785"/>
<proteinExistence type="predicted"/>
<protein>
    <submittedName>
        <fullName evidence="2">Stage III sporulation protein AD</fullName>
    </submittedName>
</protein>
<dbReference type="NCBIfam" id="TIGR02849">
    <property type="entry name" value="spore_III_AD"/>
    <property type="match status" value="1"/>
</dbReference>
<comment type="caution">
    <text evidence="2">The sequence shown here is derived from an EMBL/GenBank/DDBJ whole genome shotgun (WGS) entry which is preliminary data.</text>
</comment>
<feature type="transmembrane region" description="Helical" evidence="1">
    <location>
        <begin position="27"/>
        <end position="51"/>
    </location>
</feature>
<evidence type="ECO:0000313" key="2">
    <source>
        <dbReference type="EMBL" id="OAT86539.1"/>
    </source>
</evidence>
<feature type="transmembrane region" description="Helical" evidence="1">
    <location>
        <begin position="102"/>
        <end position="124"/>
    </location>
</feature>
<accession>A0A1B7LIY5</accession>
<name>A0A1B7LIY5_9FIRM</name>
<dbReference type="InterPro" id="IPR025664">
    <property type="entry name" value="Spore_III_AC/AD"/>
</dbReference>
<dbReference type="RefSeq" id="WP_066666266.1">
    <property type="nucleotide sequence ID" value="NZ_LYVF01000013.1"/>
</dbReference>
<keyword evidence="1" id="KW-1133">Transmembrane helix</keyword>
<dbReference type="EMBL" id="LYVF01000013">
    <property type="protein sequence ID" value="OAT86539.1"/>
    <property type="molecule type" value="Genomic_DNA"/>
</dbReference>
<gene>
    <name evidence="2" type="ORF">A6M21_03785</name>
</gene>
<dbReference type="Proteomes" id="UP000078532">
    <property type="component" value="Unassembled WGS sequence"/>
</dbReference>
<dbReference type="OrthoDB" id="1682150at2"/>
<feature type="transmembrane region" description="Helical" evidence="1">
    <location>
        <begin position="63"/>
        <end position="82"/>
    </location>
</feature>
<keyword evidence="1" id="KW-0812">Transmembrane</keyword>
<organism evidence="2 3">
    <name type="scientific">Desulfotomaculum copahuensis</name>
    <dbReference type="NCBI Taxonomy" id="1838280"/>
    <lineage>
        <taxon>Bacteria</taxon>
        <taxon>Bacillati</taxon>
        <taxon>Bacillota</taxon>
        <taxon>Clostridia</taxon>
        <taxon>Eubacteriales</taxon>
        <taxon>Desulfotomaculaceae</taxon>
        <taxon>Desulfotomaculum</taxon>
    </lineage>
</organism>
<dbReference type="InterPro" id="IPR014211">
    <property type="entry name" value="Spore_III_AD"/>
</dbReference>
<reference evidence="2 3" key="1">
    <citation type="submission" date="2016-04" db="EMBL/GenBank/DDBJ databases">
        <authorList>
            <person name="Evans L.H."/>
            <person name="Alamgir A."/>
            <person name="Owens N."/>
            <person name="Weber N.D."/>
            <person name="Virtaneva K."/>
            <person name="Barbian K."/>
            <person name="Babar A."/>
            <person name="Rosenke K."/>
        </authorList>
    </citation>
    <scope>NUCLEOTIDE SEQUENCE [LARGE SCALE GENOMIC DNA]</scope>
    <source>
        <strain evidence="2 3">LMa1</strain>
    </source>
</reference>
<dbReference type="AlphaFoldDB" id="A0A1B7LIY5"/>
<evidence type="ECO:0000256" key="1">
    <source>
        <dbReference type="SAM" id="Phobius"/>
    </source>
</evidence>
<keyword evidence="3" id="KW-1185">Reference proteome</keyword>
<sequence length="128" mass="13361">MEIMQLVGLGLVAAVLAVTIRHNKPELAMLLSVATGIMIFLAVLGKIGAVIDVLKELSERASLNMVYLGTLLKIVGIAYIADFGAQICRDAGEGAIGAKIEFAAKILVLVLAVPIVAAVLQSLLKLVP</sequence>